<dbReference type="PANTHER" id="PTHR27005">
    <property type="entry name" value="WALL-ASSOCIATED RECEPTOR KINASE-LIKE 21"/>
    <property type="match status" value="1"/>
</dbReference>
<evidence type="ECO:0000259" key="8">
    <source>
        <dbReference type="PROSITE" id="PS50011"/>
    </source>
</evidence>
<dbReference type="InterPro" id="IPR000719">
    <property type="entry name" value="Prot_kinase_dom"/>
</dbReference>
<dbReference type="Gene3D" id="2.10.25.10">
    <property type="entry name" value="Laminin"/>
    <property type="match status" value="1"/>
</dbReference>
<evidence type="ECO:0000256" key="7">
    <source>
        <dbReference type="SAM" id="SignalP"/>
    </source>
</evidence>
<dbReference type="Proteomes" id="UP000230069">
    <property type="component" value="Unassembled WGS sequence"/>
</dbReference>
<accession>A0A2G5E029</accession>
<dbReference type="STRING" id="218851.A0A2G5E029"/>
<dbReference type="Gene3D" id="1.10.510.10">
    <property type="entry name" value="Transferase(Phosphotransferase) domain 1"/>
    <property type="match status" value="1"/>
</dbReference>
<dbReference type="SMART" id="SM00220">
    <property type="entry name" value="S_TKc"/>
    <property type="match status" value="1"/>
</dbReference>
<dbReference type="InterPro" id="IPR011009">
    <property type="entry name" value="Kinase-like_dom_sf"/>
</dbReference>
<dbReference type="InterPro" id="IPR045274">
    <property type="entry name" value="WAK-like"/>
</dbReference>
<dbReference type="Gene3D" id="3.30.200.20">
    <property type="entry name" value="Phosphorylase Kinase, domain 1"/>
    <property type="match status" value="1"/>
</dbReference>
<dbReference type="FunFam" id="3.30.200.20:FF:000268">
    <property type="entry name" value="probable receptor-like serine/threonine-protein kinase At5g57670"/>
    <property type="match status" value="1"/>
</dbReference>
<dbReference type="OrthoDB" id="4062651at2759"/>
<keyword evidence="10" id="KW-1185">Reference proteome</keyword>
<dbReference type="InParanoid" id="A0A2G5E029"/>
<evidence type="ECO:0000256" key="5">
    <source>
        <dbReference type="PROSITE-ProRule" id="PRU10141"/>
    </source>
</evidence>
<dbReference type="InterPro" id="IPR017441">
    <property type="entry name" value="Protein_kinase_ATP_BS"/>
</dbReference>
<dbReference type="GO" id="GO:0005886">
    <property type="term" value="C:plasma membrane"/>
    <property type="evidence" value="ECO:0007669"/>
    <property type="project" value="TreeGrafter"/>
</dbReference>
<dbReference type="PROSITE" id="PS50011">
    <property type="entry name" value="PROTEIN_KINASE_DOM"/>
    <property type="match status" value="1"/>
</dbReference>
<gene>
    <name evidence="9" type="ORF">AQUCO_01300179v1</name>
</gene>
<evidence type="ECO:0000256" key="4">
    <source>
        <dbReference type="ARBA" id="ARBA00022840"/>
    </source>
</evidence>
<feature type="chain" id="PRO_5013928987" description="Protein kinase domain-containing protein" evidence="7">
    <location>
        <begin position="23"/>
        <end position="653"/>
    </location>
</feature>
<evidence type="ECO:0000256" key="3">
    <source>
        <dbReference type="ARBA" id="ARBA00022777"/>
    </source>
</evidence>
<dbReference type="InterPro" id="IPR008271">
    <property type="entry name" value="Ser/Thr_kinase_AS"/>
</dbReference>
<keyword evidence="1" id="KW-0808">Transferase</keyword>
<evidence type="ECO:0000313" key="10">
    <source>
        <dbReference type="Proteomes" id="UP000230069"/>
    </source>
</evidence>
<dbReference type="PANTHER" id="PTHR27005:SF283">
    <property type="entry name" value="OS02G0633066 PROTEIN"/>
    <property type="match status" value="1"/>
</dbReference>
<organism evidence="9 10">
    <name type="scientific">Aquilegia coerulea</name>
    <name type="common">Rocky mountain columbine</name>
    <dbReference type="NCBI Taxonomy" id="218851"/>
    <lineage>
        <taxon>Eukaryota</taxon>
        <taxon>Viridiplantae</taxon>
        <taxon>Streptophyta</taxon>
        <taxon>Embryophyta</taxon>
        <taxon>Tracheophyta</taxon>
        <taxon>Spermatophyta</taxon>
        <taxon>Magnoliopsida</taxon>
        <taxon>Ranunculales</taxon>
        <taxon>Ranunculaceae</taxon>
        <taxon>Thalictroideae</taxon>
        <taxon>Aquilegia</taxon>
    </lineage>
</organism>
<keyword evidence="2 5" id="KW-0547">Nucleotide-binding</keyword>
<keyword evidence="4 5" id="KW-0067">ATP-binding</keyword>
<dbReference type="SUPFAM" id="SSF56112">
    <property type="entry name" value="Protein kinase-like (PK-like)"/>
    <property type="match status" value="1"/>
</dbReference>
<feature type="binding site" evidence="5">
    <location>
        <position position="421"/>
    </location>
    <ligand>
        <name>ATP</name>
        <dbReference type="ChEBI" id="CHEBI:30616"/>
    </ligand>
</feature>
<keyword evidence="3" id="KW-0418">Kinase</keyword>
<evidence type="ECO:0000256" key="1">
    <source>
        <dbReference type="ARBA" id="ARBA00022679"/>
    </source>
</evidence>
<evidence type="ECO:0000256" key="2">
    <source>
        <dbReference type="ARBA" id="ARBA00022741"/>
    </source>
</evidence>
<dbReference type="Pfam" id="PF00069">
    <property type="entry name" value="Pkinase"/>
    <property type="match status" value="1"/>
</dbReference>
<sequence length="653" mass="72555">MSTLSIYLLAVLLSRNIDEARTISCHQTHCGNIWVPNPFAIGKGCGISPDFDLVYSQRPETEVIEISVSQRTLKVKLGESTNCQGDGIQEIRSFESSIFKFSPTANKFIAIGCDMSASILEPDNYGLLHGCTSYCSNESSTSHSVCNGLGCCQTSLPATETKSYSWRIDTVKTEKGASMMSLCNYGVIVSDDFTQFERLKKLDSKYMYQTLPAVLDWVVSNTTCQEAEKNQATYGCKPKNNKCVDGPNGYDCLCNKGYQGTAFELGGCERIDLCNTKDTPCVDSARCTYINGRKNPCKCPFFYFGDGTKLGSGCYFGYHFLLIVLGSITISTVLYFGISYVIMANKKKEVIRIKECNYKKNGGQLLEERLSQSGARCTKFSIEEIRKITDDFSDKRVIGNGGSGTVFKGLLADGEDVAVKKSQEVDERHINDFINEIVILSQLREKNIVRLIGYCFEDQCPILVYEYVSNGPLSKHIHNPNLSPLSWIERISIAAEIASALSYLHYGVPTTVIHRDVKPENILLTERSNAKLGDFGVSRTIPSGKTHGITAQQCGTTGYVDPNMIDDFREEHDVYGFGMVLVELLTKRLAYTLALEYRATLAKKPLEDILDTRVPHTRLEDPLQRMVNLAASCIELLGERPNMKEVAAEMSKI</sequence>
<dbReference type="PROSITE" id="PS00108">
    <property type="entry name" value="PROTEIN_KINASE_ST"/>
    <property type="match status" value="1"/>
</dbReference>
<reference evidence="9 10" key="1">
    <citation type="submission" date="2017-09" db="EMBL/GenBank/DDBJ databases">
        <title>WGS assembly of Aquilegia coerulea Goldsmith.</title>
        <authorList>
            <person name="Hodges S."/>
            <person name="Kramer E."/>
            <person name="Nordborg M."/>
            <person name="Tomkins J."/>
            <person name="Borevitz J."/>
            <person name="Derieg N."/>
            <person name="Yan J."/>
            <person name="Mihaltcheva S."/>
            <person name="Hayes R.D."/>
            <person name="Rokhsar D."/>
        </authorList>
    </citation>
    <scope>NUCLEOTIDE SEQUENCE [LARGE SCALE GENOMIC DNA]</scope>
    <source>
        <strain evidence="10">cv. Goldsmith</strain>
    </source>
</reference>
<keyword evidence="6" id="KW-0472">Membrane</keyword>
<evidence type="ECO:0000256" key="6">
    <source>
        <dbReference type="SAM" id="Phobius"/>
    </source>
</evidence>
<feature type="signal peptide" evidence="7">
    <location>
        <begin position="1"/>
        <end position="22"/>
    </location>
</feature>
<evidence type="ECO:0000313" key="9">
    <source>
        <dbReference type="EMBL" id="PIA49134.1"/>
    </source>
</evidence>
<proteinExistence type="predicted"/>
<keyword evidence="6" id="KW-0812">Transmembrane</keyword>
<dbReference type="GO" id="GO:0005524">
    <property type="term" value="F:ATP binding"/>
    <property type="evidence" value="ECO:0007669"/>
    <property type="project" value="UniProtKB-UniRule"/>
</dbReference>
<feature type="transmembrane region" description="Helical" evidence="6">
    <location>
        <begin position="318"/>
        <end position="342"/>
    </location>
</feature>
<keyword evidence="6" id="KW-1133">Transmembrane helix</keyword>
<dbReference type="GO" id="GO:0007166">
    <property type="term" value="P:cell surface receptor signaling pathway"/>
    <property type="evidence" value="ECO:0007669"/>
    <property type="project" value="InterPro"/>
</dbReference>
<feature type="domain" description="Protein kinase" evidence="8">
    <location>
        <begin position="392"/>
        <end position="653"/>
    </location>
</feature>
<dbReference type="EMBL" id="KZ305030">
    <property type="protein sequence ID" value="PIA49134.1"/>
    <property type="molecule type" value="Genomic_DNA"/>
</dbReference>
<name>A0A2G5E029_AQUCA</name>
<keyword evidence="7" id="KW-0732">Signal</keyword>
<protein>
    <recommendedName>
        <fullName evidence="8">Protein kinase domain-containing protein</fullName>
    </recommendedName>
</protein>
<dbReference type="GO" id="GO:0004674">
    <property type="term" value="F:protein serine/threonine kinase activity"/>
    <property type="evidence" value="ECO:0007669"/>
    <property type="project" value="TreeGrafter"/>
</dbReference>
<dbReference type="PROSITE" id="PS00107">
    <property type="entry name" value="PROTEIN_KINASE_ATP"/>
    <property type="match status" value="1"/>
</dbReference>
<dbReference type="AlphaFoldDB" id="A0A2G5E029"/>